<evidence type="ECO:0000256" key="7">
    <source>
        <dbReference type="ARBA" id="ARBA00022989"/>
    </source>
</evidence>
<keyword evidence="3" id="KW-1003">Cell membrane</keyword>
<evidence type="ECO:0000256" key="9">
    <source>
        <dbReference type="ARBA" id="ARBA00037230"/>
    </source>
</evidence>
<protein>
    <submittedName>
        <fullName evidence="14">Heme lyase CcmF/NrfE family subunit</fullName>
    </submittedName>
</protein>
<dbReference type="Pfam" id="PF01578">
    <property type="entry name" value="Cytochrom_C_asm"/>
    <property type="match status" value="1"/>
</dbReference>
<feature type="transmembrane region" description="Helical" evidence="11">
    <location>
        <begin position="178"/>
        <end position="200"/>
    </location>
</feature>
<dbReference type="EMBL" id="JBHLYQ010000067">
    <property type="protein sequence ID" value="MFC0082049.1"/>
    <property type="molecule type" value="Genomic_DNA"/>
</dbReference>
<keyword evidence="6" id="KW-0201">Cytochrome c-type biogenesis</keyword>
<dbReference type="InterPro" id="IPR003567">
    <property type="entry name" value="Cyt_c_biogenesis"/>
</dbReference>
<dbReference type="PRINTS" id="PR01410">
    <property type="entry name" value="CCBIOGENESIS"/>
</dbReference>
<dbReference type="Proteomes" id="UP001589788">
    <property type="component" value="Unassembled WGS sequence"/>
</dbReference>
<feature type="transmembrane region" description="Helical" evidence="11">
    <location>
        <begin position="276"/>
        <end position="296"/>
    </location>
</feature>
<evidence type="ECO:0000259" key="12">
    <source>
        <dbReference type="Pfam" id="PF01578"/>
    </source>
</evidence>
<comment type="function">
    <text evidence="9">Required for the biogenesis of c-type cytochromes. Possible subunit of a heme lyase.</text>
</comment>
<accession>A0ABV6C6U9</accession>
<feature type="transmembrane region" description="Helical" evidence="11">
    <location>
        <begin position="212"/>
        <end position="231"/>
    </location>
</feature>
<dbReference type="InterPro" id="IPR032523">
    <property type="entry name" value="CcmF_C"/>
</dbReference>
<feature type="transmembrane region" description="Helical" evidence="11">
    <location>
        <begin position="316"/>
        <end position="333"/>
    </location>
</feature>
<dbReference type="PANTHER" id="PTHR43653">
    <property type="entry name" value="CYTOCHROME C ASSEMBLY PROTEIN-RELATED"/>
    <property type="match status" value="1"/>
</dbReference>
<evidence type="ECO:0000256" key="2">
    <source>
        <dbReference type="ARBA" id="ARBA00009186"/>
    </source>
</evidence>
<comment type="similarity">
    <text evidence="2">Belongs to the CcmF/CycK/Ccl1/NrfE/CcsA family.</text>
</comment>
<evidence type="ECO:0000256" key="5">
    <source>
        <dbReference type="ARBA" id="ARBA00022692"/>
    </source>
</evidence>
<feature type="transmembrane region" description="Helical" evidence="11">
    <location>
        <begin position="428"/>
        <end position="447"/>
    </location>
</feature>
<feature type="transmembrane region" description="Helical" evidence="11">
    <location>
        <begin position="251"/>
        <end position="267"/>
    </location>
</feature>
<dbReference type="PANTHER" id="PTHR43653:SF1">
    <property type="entry name" value="CYTOCHROME C-TYPE BIOGENESIS PROTEIN CCMF"/>
    <property type="match status" value="1"/>
</dbReference>
<feature type="transmembrane region" description="Helical" evidence="11">
    <location>
        <begin position="122"/>
        <end position="142"/>
    </location>
</feature>
<feature type="region of interest" description="Disordered" evidence="10">
    <location>
        <begin position="644"/>
        <end position="705"/>
    </location>
</feature>
<name>A0ABV6C6U9_9ACTN</name>
<dbReference type="Pfam" id="PF16327">
    <property type="entry name" value="CcmF_C"/>
    <property type="match status" value="1"/>
</dbReference>
<feature type="domain" description="Cytochrome c assembly protein" evidence="12">
    <location>
        <begin position="89"/>
        <end position="298"/>
    </location>
</feature>
<keyword evidence="8 11" id="KW-0472">Membrane</keyword>
<dbReference type="GO" id="GO:0016829">
    <property type="term" value="F:lyase activity"/>
    <property type="evidence" value="ECO:0007669"/>
    <property type="project" value="UniProtKB-KW"/>
</dbReference>
<feature type="transmembrane region" description="Helical" evidence="11">
    <location>
        <begin position="354"/>
        <end position="378"/>
    </location>
</feature>
<evidence type="ECO:0000256" key="8">
    <source>
        <dbReference type="ARBA" id="ARBA00023136"/>
    </source>
</evidence>
<evidence type="ECO:0000256" key="1">
    <source>
        <dbReference type="ARBA" id="ARBA00004429"/>
    </source>
</evidence>
<feature type="transmembrane region" description="Helical" evidence="11">
    <location>
        <begin position="41"/>
        <end position="61"/>
    </location>
</feature>
<evidence type="ECO:0000256" key="10">
    <source>
        <dbReference type="SAM" id="MobiDB-lite"/>
    </source>
</evidence>
<evidence type="ECO:0000256" key="11">
    <source>
        <dbReference type="SAM" id="Phobius"/>
    </source>
</evidence>
<feature type="transmembrane region" description="Helical" evidence="11">
    <location>
        <begin position="12"/>
        <end position="29"/>
    </location>
</feature>
<feature type="compositionally biased region" description="Basic and acidic residues" evidence="10">
    <location>
        <begin position="686"/>
        <end position="697"/>
    </location>
</feature>
<feature type="transmembrane region" description="Helical" evidence="11">
    <location>
        <begin position="81"/>
        <end position="110"/>
    </location>
</feature>
<evidence type="ECO:0000313" key="14">
    <source>
        <dbReference type="EMBL" id="MFC0082049.1"/>
    </source>
</evidence>
<proteinExistence type="inferred from homology"/>
<evidence type="ECO:0000313" key="15">
    <source>
        <dbReference type="Proteomes" id="UP001589788"/>
    </source>
</evidence>
<comment type="caution">
    <text evidence="14">The sequence shown here is derived from an EMBL/GenBank/DDBJ whole genome shotgun (WGS) entry which is preliminary data.</text>
</comment>
<dbReference type="RefSeq" id="WP_377789460.1">
    <property type="nucleotide sequence ID" value="NZ_JBHLYQ010000067.1"/>
</dbReference>
<dbReference type="InterPro" id="IPR003568">
    <property type="entry name" value="Cyt_c_biogenesis_CcmF"/>
</dbReference>
<keyword evidence="4" id="KW-0997">Cell inner membrane</keyword>
<feature type="transmembrane region" description="Helical" evidence="11">
    <location>
        <begin position="390"/>
        <end position="416"/>
    </location>
</feature>
<reference evidence="14 15" key="1">
    <citation type="submission" date="2024-09" db="EMBL/GenBank/DDBJ databases">
        <authorList>
            <person name="Sun Q."/>
            <person name="Mori K."/>
        </authorList>
    </citation>
    <scope>NUCLEOTIDE SEQUENCE [LARGE SCALE GENOMIC DNA]</scope>
    <source>
        <strain evidence="14 15">JCM 15389</strain>
    </source>
</reference>
<evidence type="ECO:0000256" key="6">
    <source>
        <dbReference type="ARBA" id="ARBA00022748"/>
    </source>
</evidence>
<evidence type="ECO:0000256" key="3">
    <source>
        <dbReference type="ARBA" id="ARBA00022475"/>
    </source>
</evidence>
<feature type="domain" description="Cytochrome c-type biogenesis protein CcmF C-terminal" evidence="13">
    <location>
        <begin position="317"/>
        <end position="640"/>
    </location>
</feature>
<keyword evidence="5 11" id="KW-0812">Transmembrane</keyword>
<dbReference type="InterPro" id="IPR002541">
    <property type="entry name" value="Cyt_c_assembly"/>
</dbReference>
<evidence type="ECO:0000256" key="4">
    <source>
        <dbReference type="ARBA" id="ARBA00022519"/>
    </source>
</evidence>
<comment type="subcellular location">
    <subcellularLocation>
        <location evidence="1">Cell inner membrane</location>
        <topology evidence="1">Multi-pass membrane protein</topology>
    </subcellularLocation>
</comment>
<organism evidence="14 15">
    <name type="scientific">Aciditerrimonas ferrireducens</name>
    <dbReference type="NCBI Taxonomy" id="667306"/>
    <lineage>
        <taxon>Bacteria</taxon>
        <taxon>Bacillati</taxon>
        <taxon>Actinomycetota</taxon>
        <taxon>Acidimicrobiia</taxon>
        <taxon>Acidimicrobiales</taxon>
        <taxon>Acidimicrobiaceae</taxon>
        <taxon>Aciditerrimonas</taxon>
    </lineage>
</organism>
<keyword evidence="7 11" id="KW-1133">Transmembrane helix</keyword>
<evidence type="ECO:0000259" key="13">
    <source>
        <dbReference type="Pfam" id="PF16327"/>
    </source>
</evidence>
<dbReference type="PRINTS" id="PR01411">
    <property type="entry name" value="CCMFBIOGNSIS"/>
</dbReference>
<gene>
    <name evidence="14" type="ORF">ACFFRE_07795</name>
</gene>
<feature type="transmembrane region" description="Helical" evidence="11">
    <location>
        <begin position="621"/>
        <end position="641"/>
    </location>
</feature>
<feature type="transmembrane region" description="Helical" evidence="11">
    <location>
        <begin position="495"/>
        <end position="516"/>
    </location>
</feature>
<sequence length="705" mass="74694">MNAALGWTGELLALVAGVVGMGVLAVGLLRHRPDLIKSGKTYAWLMLLGAVIAVGALEHALLTHDFRIAYVADNNSRQTPLLFSITGLWSALAGSLLLWAAVLAGYVAAMAWRFRRRAEDELVGWTTLVSLGVAVFFFALLVGPANPFVHVTGPVPSNGLGPNSLLQDNVLVAVHPPLLYLGFVGFTVPFSFAVASLITGRLGEGWQVATRRWTLFAWGCLTLGILLGAWWSYQVLGWGGFWGWDPVENAAVLPWLTATAYLHSVLVQERRGLLRVWNLSLVIATFCLTILGTFLTRSGVVASVHAFSDSTIGPELLGLFGVVVALGVGLIAWRGDRLRAPGTIDAPLSREGAFLVNNLLFVLLAFVILLGTLFPLLYEAFSGQQVTVGAPFFATMTMPIAICLLVLMGIGPALPWRKATAGTLRHRLLLPAWFGGAVVLVLVAAGVRGLVPLLAFGLGGMAAAANVRQLVLAARAAHRHGVGWWRGFLGRANGGMVVHLGVVVIAIGLTAATAYAHRTQLELRPGQSATFDGQRLTYLGMRQVQTPARSATELDVAVAGHGVLKPAVSSFGNDQDPVGTPALSSTPFRDVYLTVDALPTAKNGDLVANGPVTIGVTIQPLVAWLWVGGFMLVVGSVLALLPGRRRRPTDPTSFQPGAGPGGRRLVAEEAEAPDASPVPVASRTGPPDDRAAGERRPWGLGWLGR</sequence>
<keyword evidence="14" id="KW-0456">Lyase</keyword>
<keyword evidence="15" id="KW-1185">Reference proteome</keyword>